<dbReference type="PANTHER" id="PTHR43877">
    <property type="entry name" value="AMINOALKYLPHOSPHONATE N-ACETYLTRANSFERASE-RELATED-RELATED"/>
    <property type="match status" value="1"/>
</dbReference>
<dbReference type="GO" id="GO:0016747">
    <property type="term" value="F:acyltransferase activity, transferring groups other than amino-acyl groups"/>
    <property type="evidence" value="ECO:0007669"/>
    <property type="project" value="InterPro"/>
</dbReference>
<dbReference type="SUPFAM" id="SSF55729">
    <property type="entry name" value="Acyl-CoA N-acyltransferases (Nat)"/>
    <property type="match status" value="2"/>
</dbReference>
<evidence type="ECO:0000313" key="5">
    <source>
        <dbReference type="Proteomes" id="UP000309133"/>
    </source>
</evidence>
<evidence type="ECO:0000313" key="4">
    <source>
        <dbReference type="EMBL" id="THG29737.1"/>
    </source>
</evidence>
<evidence type="ECO:0000256" key="1">
    <source>
        <dbReference type="ARBA" id="ARBA00022679"/>
    </source>
</evidence>
<reference evidence="4 5" key="1">
    <citation type="submission" date="2019-04" db="EMBL/GenBank/DDBJ databases">
        <authorList>
            <person name="Jiang L."/>
        </authorList>
    </citation>
    <scope>NUCLEOTIDE SEQUENCE [LARGE SCALE GENOMIC DNA]</scope>
    <source>
        <strain evidence="4 5">YIM 131853</strain>
    </source>
</reference>
<feature type="domain" description="N-acetyltransferase" evidence="3">
    <location>
        <begin position="26"/>
        <end position="194"/>
    </location>
</feature>
<proteinExistence type="predicted"/>
<dbReference type="CDD" id="cd04301">
    <property type="entry name" value="NAT_SF"/>
    <property type="match status" value="1"/>
</dbReference>
<dbReference type="InterPro" id="IPR000182">
    <property type="entry name" value="GNAT_dom"/>
</dbReference>
<keyword evidence="2" id="KW-0012">Acyltransferase</keyword>
<keyword evidence="1 4" id="KW-0808">Transferase</keyword>
<accession>A0A4V3WSY8</accession>
<keyword evidence="5" id="KW-1185">Reference proteome</keyword>
<dbReference type="RefSeq" id="WP_136428065.1">
    <property type="nucleotide sequence ID" value="NZ_SSSM01000005.1"/>
</dbReference>
<dbReference type="EMBL" id="SSSM01000005">
    <property type="protein sequence ID" value="THG29737.1"/>
    <property type="molecule type" value="Genomic_DNA"/>
</dbReference>
<evidence type="ECO:0000256" key="2">
    <source>
        <dbReference type="ARBA" id="ARBA00023315"/>
    </source>
</evidence>
<organism evidence="4 5">
    <name type="scientific">Naasia lichenicola</name>
    <dbReference type="NCBI Taxonomy" id="2565933"/>
    <lineage>
        <taxon>Bacteria</taxon>
        <taxon>Bacillati</taxon>
        <taxon>Actinomycetota</taxon>
        <taxon>Actinomycetes</taxon>
        <taxon>Micrococcales</taxon>
        <taxon>Microbacteriaceae</taxon>
        <taxon>Naasia</taxon>
    </lineage>
</organism>
<dbReference type="Pfam" id="PF13508">
    <property type="entry name" value="Acetyltransf_7"/>
    <property type="match status" value="1"/>
</dbReference>
<dbReference type="Pfam" id="PF00583">
    <property type="entry name" value="Acetyltransf_1"/>
    <property type="match status" value="1"/>
</dbReference>
<dbReference type="AlphaFoldDB" id="A0A4V3WSY8"/>
<comment type="caution">
    <text evidence="4">The sequence shown here is derived from an EMBL/GenBank/DDBJ whole genome shotgun (WGS) entry which is preliminary data.</text>
</comment>
<dbReference type="InterPro" id="IPR016181">
    <property type="entry name" value="Acyl_CoA_acyltransferase"/>
</dbReference>
<protein>
    <submittedName>
        <fullName evidence="4">GNAT family N-acetyltransferase</fullName>
    </submittedName>
</protein>
<dbReference type="Proteomes" id="UP000309133">
    <property type="component" value="Unassembled WGS sequence"/>
</dbReference>
<dbReference type="PROSITE" id="PS51186">
    <property type="entry name" value="GNAT"/>
    <property type="match status" value="2"/>
</dbReference>
<dbReference type="Gene3D" id="3.40.630.30">
    <property type="match status" value="1"/>
</dbReference>
<sequence length="350" mass="38002">MPDVTPLSSRIPTGERPLFPEAVDGVSWRAATAADIDAITALHRVADPIDHPTFGTPRGDIVELFESSWIDPALDVVVGARGDEVVAYGQATVIPGTAGFAETTLSGVVHPGHRGRGLGGALLDWQQARALEHLALVEEPVEGRMNAYTSSEQAALHRLLERRGFGVVRAFDELSRDTAEDIPEIAIPEGLELVPYSQQWSAATMAAKNETFADHWGSLPETVEHWEQRNTTAANGAGGLRTDASLLLVGRDESGADEVVAFVLTTVNEEDWERLGHPFGYITLVGVRRSQRGRGAAQALLAAVLLRYRELGWQRATLHVDTTSPTGADRLYRRIGFVPAARELVYGRTF</sequence>
<gene>
    <name evidence="4" type="ORF">E6C64_13805</name>
</gene>
<name>A0A4V3WSY8_9MICO</name>
<evidence type="ECO:0000259" key="3">
    <source>
        <dbReference type="PROSITE" id="PS51186"/>
    </source>
</evidence>
<feature type="domain" description="N-acetyltransferase" evidence="3">
    <location>
        <begin position="191"/>
        <end position="350"/>
    </location>
</feature>
<dbReference type="OrthoDB" id="9799092at2"/>
<dbReference type="InterPro" id="IPR050832">
    <property type="entry name" value="Bact_Acetyltransf"/>
</dbReference>